<dbReference type="PROSITE" id="PS50995">
    <property type="entry name" value="HTH_MARR_2"/>
    <property type="match status" value="1"/>
</dbReference>
<dbReference type="InterPro" id="IPR039422">
    <property type="entry name" value="MarR/SlyA-like"/>
</dbReference>
<evidence type="ECO:0000259" key="5">
    <source>
        <dbReference type="PROSITE" id="PS50995"/>
    </source>
</evidence>
<dbReference type="InterPro" id="IPR000835">
    <property type="entry name" value="HTH_MarR-typ"/>
</dbReference>
<evidence type="ECO:0000256" key="1">
    <source>
        <dbReference type="ARBA" id="ARBA00023015"/>
    </source>
</evidence>
<keyword evidence="3" id="KW-0804">Transcription</keyword>
<dbReference type="Gene3D" id="1.10.10.10">
    <property type="entry name" value="Winged helix-like DNA-binding domain superfamily/Winged helix DNA-binding domain"/>
    <property type="match status" value="1"/>
</dbReference>
<name>A0ABP3TZT2_9GAMM</name>
<evidence type="ECO:0000256" key="4">
    <source>
        <dbReference type="SAM" id="MobiDB-lite"/>
    </source>
</evidence>
<dbReference type="InterPro" id="IPR036390">
    <property type="entry name" value="WH_DNA-bd_sf"/>
</dbReference>
<dbReference type="PANTHER" id="PTHR33164:SF64">
    <property type="entry name" value="TRANSCRIPTIONAL REGULATOR SLYA"/>
    <property type="match status" value="1"/>
</dbReference>
<keyword evidence="1" id="KW-0805">Transcription regulation</keyword>
<keyword evidence="7" id="KW-1185">Reference proteome</keyword>
<sequence>MKRTLGTQLRHLIDLLDAAVEAAYAEAGLDYRPRYTPVMKSLAEREPLTLGDIANLAGITQPAATQTIALMREQGLVRVTAGSADARQKLIRLTAQGQALLPQLQACWLATEHAARDLEAELRLPLSQTLESAITALSARSFGTRIRIARDALANRRGDTGAKRTRVAHKRNARPCSP</sequence>
<dbReference type="SMART" id="SM00347">
    <property type="entry name" value="HTH_MARR"/>
    <property type="match status" value="1"/>
</dbReference>
<evidence type="ECO:0000256" key="2">
    <source>
        <dbReference type="ARBA" id="ARBA00023125"/>
    </source>
</evidence>
<reference evidence="7" key="1">
    <citation type="journal article" date="2019" name="Int. J. Syst. Evol. Microbiol.">
        <title>The Global Catalogue of Microorganisms (GCM) 10K type strain sequencing project: providing services to taxonomists for standard genome sequencing and annotation.</title>
        <authorList>
            <consortium name="The Broad Institute Genomics Platform"/>
            <consortium name="The Broad Institute Genome Sequencing Center for Infectious Disease"/>
            <person name="Wu L."/>
            <person name="Ma J."/>
        </authorList>
    </citation>
    <scope>NUCLEOTIDE SEQUENCE [LARGE SCALE GENOMIC DNA]</scope>
    <source>
        <strain evidence="7">JCM 15421</strain>
    </source>
</reference>
<protein>
    <submittedName>
        <fullName evidence="6">Helix-turn-helix domain-containing protein</fullName>
    </submittedName>
</protein>
<gene>
    <name evidence="6" type="ORF">GCM10009105_27790</name>
</gene>
<dbReference type="EMBL" id="BAAAEU010000024">
    <property type="protein sequence ID" value="GAA0719370.1"/>
    <property type="molecule type" value="Genomic_DNA"/>
</dbReference>
<feature type="domain" description="HTH marR-type" evidence="5">
    <location>
        <begin position="2"/>
        <end position="139"/>
    </location>
</feature>
<dbReference type="Pfam" id="PF12802">
    <property type="entry name" value="MarR_2"/>
    <property type="match status" value="1"/>
</dbReference>
<feature type="compositionally biased region" description="Basic residues" evidence="4">
    <location>
        <begin position="163"/>
        <end position="178"/>
    </location>
</feature>
<organism evidence="6 7">
    <name type="scientific">Dokdonella soli</name>
    <dbReference type="NCBI Taxonomy" id="529810"/>
    <lineage>
        <taxon>Bacteria</taxon>
        <taxon>Pseudomonadati</taxon>
        <taxon>Pseudomonadota</taxon>
        <taxon>Gammaproteobacteria</taxon>
        <taxon>Lysobacterales</taxon>
        <taxon>Rhodanobacteraceae</taxon>
        <taxon>Dokdonella</taxon>
    </lineage>
</organism>
<feature type="region of interest" description="Disordered" evidence="4">
    <location>
        <begin position="157"/>
        <end position="178"/>
    </location>
</feature>
<dbReference type="PANTHER" id="PTHR33164">
    <property type="entry name" value="TRANSCRIPTIONAL REGULATOR, MARR FAMILY"/>
    <property type="match status" value="1"/>
</dbReference>
<keyword evidence="2" id="KW-0238">DNA-binding</keyword>
<evidence type="ECO:0000313" key="7">
    <source>
        <dbReference type="Proteomes" id="UP001501523"/>
    </source>
</evidence>
<dbReference type="RefSeq" id="WP_343792168.1">
    <property type="nucleotide sequence ID" value="NZ_BAAAEU010000024.1"/>
</dbReference>
<proteinExistence type="predicted"/>
<dbReference type="SUPFAM" id="SSF46785">
    <property type="entry name" value="Winged helix' DNA-binding domain"/>
    <property type="match status" value="1"/>
</dbReference>
<dbReference type="InterPro" id="IPR036388">
    <property type="entry name" value="WH-like_DNA-bd_sf"/>
</dbReference>
<evidence type="ECO:0000256" key="3">
    <source>
        <dbReference type="ARBA" id="ARBA00023163"/>
    </source>
</evidence>
<comment type="caution">
    <text evidence="6">The sequence shown here is derived from an EMBL/GenBank/DDBJ whole genome shotgun (WGS) entry which is preliminary data.</text>
</comment>
<dbReference type="Proteomes" id="UP001501523">
    <property type="component" value="Unassembled WGS sequence"/>
</dbReference>
<evidence type="ECO:0000313" key="6">
    <source>
        <dbReference type="EMBL" id="GAA0719370.1"/>
    </source>
</evidence>
<accession>A0ABP3TZT2</accession>